<keyword evidence="4 6" id="KW-1133">Transmembrane helix</keyword>
<sequence length="351" mass="37782">MPPRPTPPIHLSPQALPPAGNDTGKPFLISLAIAVLVLFGVLHFHFVVLFVSILMTYCLIEGANAMLGKALGGRLQHQHVHLISVLSVALAVCAMLGIAVYAGYTKINIDEFEAMYHRLPQILASYGADKYLPEGINIGEEISAFFAAHSANIMQAGKKGVTSFVYIIIGIIVGIMLKTHVVHSKQAQYTGFLSASLVERLVGFKTSFKDVFVAQVKISTVNTLLTVLYLFVALPAAGISLPFKTTLTCLVFFAGLIPVIGNLISNTAVVIISLGNSLTAGIVSLIFLVVIHKAEYFLNAKIIGEQVNAKAFELLLVMIIFEHLFGIGGIVLAPVCYAYLKKELIAHKIIG</sequence>
<feature type="transmembrane region" description="Helical" evidence="6">
    <location>
        <begin position="80"/>
        <end position="104"/>
    </location>
</feature>
<organism evidence="7 8">
    <name type="scientific">Kingella bonacorsii</name>
    <dbReference type="NCBI Taxonomy" id="2796361"/>
    <lineage>
        <taxon>Bacteria</taxon>
        <taxon>Pseudomonadati</taxon>
        <taxon>Pseudomonadota</taxon>
        <taxon>Betaproteobacteria</taxon>
        <taxon>Neisseriales</taxon>
        <taxon>Neisseriaceae</taxon>
        <taxon>Kingella</taxon>
    </lineage>
</organism>
<protein>
    <submittedName>
        <fullName evidence="7">AI-2E family transporter</fullName>
    </submittedName>
</protein>
<accession>A0ABS1BSG8</accession>
<feature type="transmembrane region" description="Helical" evidence="6">
    <location>
        <begin position="314"/>
        <end position="340"/>
    </location>
</feature>
<dbReference type="EMBL" id="JAEHNZ010000002">
    <property type="protein sequence ID" value="MBK0396225.1"/>
    <property type="molecule type" value="Genomic_DNA"/>
</dbReference>
<evidence type="ECO:0000256" key="2">
    <source>
        <dbReference type="ARBA" id="ARBA00009773"/>
    </source>
</evidence>
<evidence type="ECO:0000256" key="4">
    <source>
        <dbReference type="ARBA" id="ARBA00022989"/>
    </source>
</evidence>
<keyword evidence="8" id="KW-1185">Reference proteome</keyword>
<feature type="transmembrane region" description="Helical" evidence="6">
    <location>
        <begin position="218"/>
        <end position="239"/>
    </location>
</feature>
<proteinExistence type="inferred from homology"/>
<evidence type="ECO:0000256" key="1">
    <source>
        <dbReference type="ARBA" id="ARBA00004141"/>
    </source>
</evidence>
<dbReference type="InterPro" id="IPR002549">
    <property type="entry name" value="AI-2E-like"/>
</dbReference>
<dbReference type="Pfam" id="PF01594">
    <property type="entry name" value="AI-2E_transport"/>
    <property type="match status" value="1"/>
</dbReference>
<feature type="transmembrane region" description="Helical" evidence="6">
    <location>
        <begin position="271"/>
        <end position="294"/>
    </location>
</feature>
<comment type="subcellular location">
    <subcellularLocation>
        <location evidence="1">Membrane</location>
        <topology evidence="1">Multi-pass membrane protein</topology>
    </subcellularLocation>
</comment>
<keyword evidence="5 6" id="KW-0472">Membrane</keyword>
<comment type="caution">
    <text evidence="7">The sequence shown here is derived from an EMBL/GenBank/DDBJ whole genome shotgun (WGS) entry which is preliminary data.</text>
</comment>
<comment type="similarity">
    <text evidence="2">Belongs to the autoinducer-2 exporter (AI-2E) (TC 2.A.86) family.</text>
</comment>
<evidence type="ECO:0000313" key="7">
    <source>
        <dbReference type="EMBL" id="MBK0396225.1"/>
    </source>
</evidence>
<feature type="transmembrane region" description="Helical" evidence="6">
    <location>
        <begin position="160"/>
        <end position="177"/>
    </location>
</feature>
<name>A0ABS1BSG8_9NEIS</name>
<reference evidence="7 8" key="1">
    <citation type="journal article" date="2021" name="Pathogens">
        <title>Isolation and Characterization of Kingella bonacorsii sp. nov., A Novel Kingella Species Detected in a Stable Periodontitis Subject.</title>
        <authorList>
            <person name="Antezack A."/>
            <person name="Boxberger M."/>
            <person name="Rolland C."/>
            <person name="Monnet-Corti V."/>
            <person name="La Scola B."/>
        </authorList>
    </citation>
    <scope>NUCLEOTIDE SEQUENCE [LARGE SCALE GENOMIC DNA]</scope>
    <source>
        <strain evidence="7 8">Marseille-Q4569</strain>
    </source>
</reference>
<feature type="transmembrane region" description="Helical" evidence="6">
    <location>
        <begin position="27"/>
        <end position="60"/>
    </location>
</feature>
<feature type="transmembrane region" description="Helical" evidence="6">
    <location>
        <begin position="245"/>
        <end position="264"/>
    </location>
</feature>
<evidence type="ECO:0000313" key="8">
    <source>
        <dbReference type="Proteomes" id="UP000614058"/>
    </source>
</evidence>
<dbReference type="RefSeq" id="WP_200522373.1">
    <property type="nucleotide sequence ID" value="NZ_JAEHNZ010000002.1"/>
</dbReference>
<dbReference type="Proteomes" id="UP000614058">
    <property type="component" value="Unassembled WGS sequence"/>
</dbReference>
<keyword evidence="3 6" id="KW-0812">Transmembrane</keyword>
<gene>
    <name evidence="7" type="ORF">JDW22_06445</name>
</gene>
<evidence type="ECO:0000256" key="3">
    <source>
        <dbReference type="ARBA" id="ARBA00022692"/>
    </source>
</evidence>
<evidence type="ECO:0000256" key="6">
    <source>
        <dbReference type="SAM" id="Phobius"/>
    </source>
</evidence>
<evidence type="ECO:0000256" key="5">
    <source>
        <dbReference type="ARBA" id="ARBA00023136"/>
    </source>
</evidence>